<dbReference type="SUPFAM" id="SSF109920">
    <property type="entry name" value="Hypothetical protein At3g22680"/>
    <property type="match status" value="1"/>
</dbReference>
<dbReference type="GO" id="GO:0005634">
    <property type="term" value="C:nucleus"/>
    <property type="evidence" value="ECO:0007669"/>
    <property type="project" value="InterPro"/>
</dbReference>
<dbReference type="GO" id="GO:0080188">
    <property type="term" value="P:gene silencing by siRNA-directed DNA methylation"/>
    <property type="evidence" value="ECO:0007669"/>
    <property type="project" value="InterPro"/>
</dbReference>
<dbReference type="Proteomes" id="UP000694005">
    <property type="component" value="Chromosome A05"/>
</dbReference>
<evidence type="ECO:0008006" key="4">
    <source>
        <dbReference type="Google" id="ProtNLM"/>
    </source>
</evidence>
<evidence type="ECO:0000313" key="2">
    <source>
        <dbReference type="EMBL" id="CAG7876651.1"/>
    </source>
</evidence>
<dbReference type="InterPro" id="IPR015270">
    <property type="entry name" value="RDM1_plant"/>
</dbReference>
<gene>
    <name evidence="2" type="ORF">BRAPAZ1V2_A05P31720.2</name>
</gene>
<dbReference type="Gramene" id="A05p31720.2_BraZ1">
    <property type="protein sequence ID" value="A05p31720.2_BraZ1.CDS.1"/>
    <property type="gene ID" value="A05g31720.2_BraZ1"/>
</dbReference>
<feature type="region of interest" description="Disordered" evidence="1">
    <location>
        <begin position="1"/>
        <end position="36"/>
    </location>
</feature>
<organism evidence="2 3">
    <name type="scientific">Brassica campestris</name>
    <name type="common">Field mustard</name>
    <dbReference type="NCBI Taxonomy" id="3711"/>
    <lineage>
        <taxon>Eukaryota</taxon>
        <taxon>Viridiplantae</taxon>
        <taxon>Streptophyta</taxon>
        <taxon>Embryophyta</taxon>
        <taxon>Tracheophyta</taxon>
        <taxon>Spermatophyta</taxon>
        <taxon>Magnoliopsida</taxon>
        <taxon>eudicotyledons</taxon>
        <taxon>Gunneridae</taxon>
        <taxon>Pentapetalae</taxon>
        <taxon>rosids</taxon>
        <taxon>malvids</taxon>
        <taxon>Brassicales</taxon>
        <taxon>Brassicaceae</taxon>
        <taxon>Brassiceae</taxon>
        <taxon>Brassica</taxon>
    </lineage>
</organism>
<evidence type="ECO:0000313" key="3">
    <source>
        <dbReference type="Proteomes" id="UP000694005"/>
    </source>
</evidence>
<dbReference type="Gene3D" id="1.20.120.690">
    <property type="entry name" value="RDM1 protein domain"/>
    <property type="match status" value="1"/>
</dbReference>
<dbReference type="AlphaFoldDB" id="A0A8D9DJ32"/>
<name>A0A8D9DJ32_BRACM</name>
<dbReference type="Pfam" id="PF09187">
    <property type="entry name" value="RdDM_RDM1"/>
    <property type="match status" value="1"/>
</dbReference>
<sequence length="195" mass="21801">MQSDVSMNPRASDDSSSSDVEAEISDGDGFLPIDRPPTVAKEDEGNVIHCLSCFSPFPQLLTQKVSIFASVSLLMRAETYQGYMKELPLPTSRGSLIPFTSWFGLGMSIKELYGQPLHYLTNVLLQRWDQARLGSDSEVQSLDLIIHPLKAEATIWLVEEIHRLTSSHLQIAQLWGSDPMYHMLIDPIIPKLSQS</sequence>
<accession>A0A8D9DJ32</accession>
<proteinExistence type="predicted"/>
<dbReference type="EMBL" id="LS974621">
    <property type="protein sequence ID" value="CAG7876651.1"/>
    <property type="molecule type" value="Genomic_DNA"/>
</dbReference>
<dbReference type="PANTHER" id="PTHR36366">
    <property type="entry name" value="PROTEIN RDM1"/>
    <property type="match status" value="1"/>
</dbReference>
<dbReference type="InterPro" id="IPR036319">
    <property type="entry name" value="RDM1_sf"/>
</dbReference>
<reference evidence="2 3" key="1">
    <citation type="submission" date="2021-07" db="EMBL/GenBank/DDBJ databases">
        <authorList>
            <consortium name="Genoscope - CEA"/>
            <person name="William W."/>
        </authorList>
    </citation>
    <scope>NUCLEOTIDE SEQUENCE [LARGE SCALE GENOMIC DNA]</scope>
</reference>
<evidence type="ECO:0000256" key="1">
    <source>
        <dbReference type="SAM" id="MobiDB-lite"/>
    </source>
</evidence>
<protein>
    <recommendedName>
        <fullName evidence="4">Protein RDM1</fullName>
    </recommendedName>
</protein>
<dbReference type="PANTHER" id="PTHR36366:SF1">
    <property type="entry name" value="PROTEIN RDM1"/>
    <property type="match status" value="1"/>
</dbReference>